<feature type="transmembrane region" description="Helical" evidence="1">
    <location>
        <begin position="9"/>
        <end position="27"/>
    </location>
</feature>
<dbReference type="eggNOG" id="COG2165">
    <property type="taxonomic scope" value="Bacteria"/>
</dbReference>
<keyword evidence="1" id="KW-1133">Transmembrane helix</keyword>
<evidence type="ECO:0000313" key="2">
    <source>
        <dbReference type="EMBL" id="ACM93006.1"/>
    </source>
</evidence>
<dbReference type="InterPro" id="IPR012902">
    <property type="entry name" value="N_methyl_site"/>
</dbReference>
<dbReference type="SUPFAM" id="SSF54523">
    <property type="entry name" value="Pili subunits"/>
    <property type="match status" value="1"/>
</dbReference>
<evidence type="ECO:0000256" key="1">
    <source>
        <dbReference type="SAM" id="Phobius"/>
    </source>
</evidence>
<dbReference type="HOGENOM" id="CLU_1694615_0_0_7"/>
<dbReference type="InterPro" id="IPR045584">
    <property type="entry name" value="Pilin-like"/>
</dbReference>
<gene>
    <name evidence="2" type="ordered locus">NAMH_1378</name>
</gene>
<proteinExistence type="predicted"/>
<keyword evidence="3" id="KW-1185">Reference proteome</keyword>
<keyword evidence="1" id="KW-0472">Membrane</keyword>
<keyword evidence="1" id="KW-0812">Transmembrane</keyword>
<protein>
    <submittedName>
        <fullName evidence="2">Prokaryotic N-terminal methylation motif domain protein</fullName>
    </submittedName>
</protein>
<evidence type="ECO:0000313" key="3">
    <source>
        <dbReference type="Proteomes" id="UP000000448"/>
    </source>
</evidence>
<dbReference type="KEGG" id="nam:NAMH_1378"/>
<organism evidence="2 3">
    <name type="scientific">Nautilia profundicola (strain ATCC BAA-1463 / DSM 18972 / AmH)</name>
    <dbReference type="NCBI Taxonomy" id="598659"/>
    <lineage>
        <taxon>Bacteria</taxon>
        <taxon>Pseudomonadati</taxon>
        <taxon>Campylobacterota</taxon>
        <taxon>Epsilonproteobacteria</taxon>
        <taxon>Nautiliales</taxon>
        <taxon>Nautiliaceae</taxon>
        <taxon>Nautilia</taxon>
    </lineage>
</organism>
<name>B9L5Y3_NAUPA</name>
<accession>B9L5Y3</accession>
<dbReference type="OrthoDB" id="5368628at2"/>
<dbReference type="Proteomes" id="UP000000448">
    <property type="component" value="Chromosome"/>
</dbReference>
<dbReference type="NCBIfam" id="TIGR02532">
    <property type="entry name" value="IV_pilin_GFxxxE"/>
    <property type="match status" value="1"/>
</dbReference>
<sequence length="149" mass="17040">MKAFSLMELIFVIVIMGILSFIGLQFIPDETLTTDTQILKEKVLQKKSNALGYKFIGNSDYVCITFNKDILNNEDKNSNEKVHYKFKSNIEVYGLNNGNTICFDNAGRPFDGEIDENLTKIIHTNIIISLKYKNNEQNFTIYPITGSIR</sequence>
<reference evidence="2 3" key="1">
    <citation type="journal article" date="2009" name="PLoS Genet.">
        <title>Adaptations to submarine hydrothermal environments exemplified by the genome of Nautilia profundicola.</title>
        <authorList>
            <person name="Campbell B.J."/>
            <person name="Smith J.L."/>
            <person name="Hanson T.E."/>
            <person name="Klotz M.G."/>
            <person name="Stein L.Y."/>
            <person name="Lee C.K."/>
            <person name="Wu D."/>
            <person name="Robinson J.M."/>
            <person name="Khouri H.M."/>
            <person name="Eisen J.A."/>
            <person name="Cary S.C."/>
        </authorList>
    </citation>
    <scope>NUCLEOTIDE SEQUENCE [LARGE SCALE GENOMIC DNA]</scope>
    <source>
        <strain evidence="3">ATCC BAA-1463 / DSM 18972 / AmH</strain>
    </source>
</reference>
<dbReference type="AlphaFoldDB" id="B9L5Y3"/>
<dbReference type="STRING" id="598659.NAMH_1378"/>
<dbReference type="RefSeq" id="WP_015902058.1">
    <property type="nucleotide sequence ID" value="NC_012115.1"/>
</dbReference>
<dbReference type="EMBL" id="CP001279">
    <property type="protein sequence ID" value="ACM93006.1"/>
    <property type="molecule type" value="Genomic_DNA"/>
</dbReference>